<dbReference type="RefSeq" id="XP_017302859.1">
    <property type="nucleotide sequence ID" value="XM_017447370.1"/>
</dbReference>
<dbReference type="Proteomes" id="UP000079169">
    <property type="component" value="Unplaced"/>
</dbReference>
<dbReference type="AlphaFoldDB" id="A0A1S4EL29"/>
<dbReference type="GeneID" id="108253434"/>
<keyword evidence="2" id="KW-1185">Reference proteome</keyword>
<dbReference type="KEGG" id="dci:108253434"/>
<organism evidence="2 3">
    <name type="scientific">Diaphorina citri</name>
    <name type="common">Asian citrus psyllid</name>
    <dbReference type="NCBI Taxonomy" id="121845"/>
    <lineage>
        <taxon>Eukaryota</taxon>
        <taxon>Metazoa</taxon>
        <taxon>Ecdysozoa</taxon>
        <taxon>Arthropoda</taxon>
        <taxon>Hexapoda</taxon>
        <taxon>Insecta</taxon>
        <taxon>Pterygota</taxon>
        <taxon>Neoptera</taxon>
        <taxon>Paraneoptera</taxon>
        <taxon>Hemiptera</taxon>
        <taxon>Sternorrhyncha</taxon>
        <taxon>Psylloidea</taxon>
        <taxon>Psyllidae</taxon>
        <taxon>Diaphorininae</taxon>
        <taxon>Diaphorina</taxon>
    </lineage>
</organism>
<proteinExistence type="predicted"/>
<dbReference type="PaxDb" id="121845-A0A1S4EL29"/>
<evidence type="ECO:0000313" key="3">
    <source>
        <dbReference type="RefSeq" id="XP_017302859.1"/>
    </source>
</evidence>
<reference evidence="3" key="1">
    <citation type="submission" date="2025-08" db="UniProtKB">
        <authorList>
            <consortium name="RefSeq"/>
        </authorList>
    </citation>
    <scope>IDENTIFICATION</scope>
</reference>
<feature type="region of interest" description="Disordered" evidence="1">
    <location>
        <begin position="124"/>
        <end position="166"/>
    </location>
</feature>
<protein>
    <submittedName>
        <fullName evidence="3">Uncharacterized protein LOC108253434</fullName>
    </submittedName>
</protein>
<gene>
    <name evidence="3" type="primary">LOC108253434</name>
</gene>
<evidence type="ECO:0000313" key="2">
    <source>
        <dbReference type="Proteomes" id="UP000079169"/>
    </source>
</evidence>
<evidence type="ECO:0000256" key="1">
    <source>
        <dbReference type="SAM" id="MobiDB-lite"/>
    </source>
</evidence>
<accession>A0A1S4EL29</accession>
<feature type="compositionally biased region" description="Polar residues" evidence="1">
    <location>
        <begin position="124"/>
        <end position="134"/>
    </location>
</feature>
<name>A0A1S4EL29_DIACI</name>
<sequence length="166" mass="17284">MEKQLVAAATRNAAVAAAAAGNRASSSVANVRSMVPQYYTSPQLLSGGGVPSLVRTVGPGSRPPTSVANMNTAYAKVISNSYTNLTPAGTYKNGVWPSNYTAANSQQIQQMLASGQLPASYAYQTGSTPSNAKTDASGRSLAPPPLIPVMNNNAARTQQQIQQQQR</sequence>